<dbReference type="EMBL" id="VSSQ01000427">
    <property type="protein sequence ID" value="MPL94408.1"/>
    <property type="molecule type" value="Genomic_DNA"/>
</dbReference>
<comment type="caution">
    <text evidence="2">The sequence shown here is derived from an EMBL/GenBank/DDBJ whole genome shotgun (WGS) entry which is preliminary data.</text>
</comment>
<dbReference type="Pfam" id="PF15515">
    <property type="entry name" value="MvaI_BcnI"/>
    <property type="match status" value="1"/>
</dbReference>
<evidence type="ECO:0000259" key="1">
    <source>
        <dbReference type="Pfam" id="PF15515"/>
    </source>
</evidence>
<dbReference type="InterPro" id="IPR029127">
    <property type="entry name" value="MvaI_BcnI"/>
</dbReference>
<dbReference type="AlphaFoldDB" id="A0A644VSR3"/>
<gene>
    <name evidence="2" type="ORF">SDC9_40561</name>
</gene>
<accession>A0A644VSR3</accession>
<proteinExistence type="predicted"/>
<feature type="domain" description="MvaI/BcnI restriction endonuclease" evidence="1">
    <location>
        <begin position="10"/>
        <end position="228"/>
    </location>
</feature>
<reference evidence="2" key="1">
    <citation type="submission" date="2019-08" db="EMBL/GenBank/DDBJ databases">
        <authorList>
            <person name="Kucharzyk K."/>
            <person name="Murdoch R.W."/>
            <person name="Higgins S."/>
            <person name="Loffler F."/>
        </authorList>
    </citation>
    <scope>NUCLEOTIDE SEQUENCE</scope>
</reference>
<organism evidence="2">
    <name type="scientific">bioreactor metagenome</name>
    <dbReference type="NCBI Taxonomy" id="1076179"/>
    <lineage>
        <taxon>unclassified sequences</taxon>
        <taxon>metagenomes</taxon>
        <taxon>ecological metagenomes</taxon>
    </lineage>
</organism>
<protein>
    <recommendedName>
        <fullName evidence="1">MvaI/BcnI restriction endonuclease domain-containing protein</fullName>
    </recommendedName>
</protein>
<dbReference type="Gene3D" id="3.40.210.20">
    <property type="entry name" value="MvaI/BcnI restriction endonuclease, catalytic domain"/>
    <property type="match status" value="1"/>
</dbReference>
<dbReference type="InterPro" id="IPR043004">
    <property type="entry name" value="MvaI_BcnI_cat"/>
</dbReference>
<evidence type="ECO:0000313" key="2">
    <source>
        <dbReference type="EMBL" id="MPL94408.1"/>
    </source>
</evidence>
<name>A0A644VSR3_9ZZZZ</name>
<sequence length="241" mass="27224">MPCNSSNCGGYTLEAELGITPNGYSEPDYKGWEIKQFGVINFDRFNSSVITLMTPEPTGGVYKSEGPEEFIKRFGYPDKNGRPDRMNFGGIHRVGEIHPTTQLKLVLSGYDIESGKIRNSTGQIMLLNESGIIAASWDYSSLLLHWNRKHNKACYVPSLSVKEGEQQYKFGNRVILGTGTDFQLFLSQMAKGVIYYDPGIKVENLSYRPRVKRRSQFRIKSGTLADLYKKSEIITLTEQQL</sequence>